<dbReference type="Pfam" id="PF04675">
    <property type="entry name" value="DNA_ligase_A_N"/>
    <property type="match status" value="1"/>
</dbReference>
<organism evidence="20 21">
    <name type="scientific">Ilex paraguariensis</name>
    <name type="common">yerba mate</name>
    <dbReference type="NCBI Taxonomy" id="185542"/>
    <lineage>
        <taxon>Eukaryota</taxon>
        <taxon>Viridiplantae</taxon>
        <taxon>Streptophyta</taxon>
        <taxon>Embryophyta</taxon>
        <taxon>Tracheophyta</taxon>
        <taxon>Spermatophyta</taxon>
        <taxon>Magnoliopsida</taxon>
        <taxon>eudicotyledons</taxon>
        <taxon>Gunneridae</taxon>
        <taxon>Pentapetalae</taxon>
        <taxon>asterids</taxon>
        <taxon>campanulids</taxon>
        <taxon>Aquifoliales</taxon>
        <taxon>Aquifoliaceae</taxon>
        <taxon>Ilex</taxon>
    </lineage>
</organism>
<dbReference type="Gene3D" id="3.40.50.10190">
    <property type="entry name" value="BRCT domain"/>
    <property type="match status" value="2"/>
</dbReference>
<dbReference type="SUPFAM" id="SSF52113">
    <property type="entry name" value="BRCT domain"/>
    <property type="match status" value="2"/>
</dbReference>
<dbReference type="CDD" id="cd07903">
    <property type="entry name" value="Adenylation_DNA_ligase_IV"/>
    <property type="match status" value="1"/>
</dbReference>
<name>A0ABC8TIY5_9AQUA</name>
<feature type="domain" description="ATP-dependent DNA ligase family profile" evidence="18">
    <location>
        <begin position="337"/>
        <end position="480"/>
    </location>
</feature>
<keyword evidence="9 15" id="KW-0067">ATP-binding</keyword>
<feature type="domain" description="BRCT" evidence="19">
    <location>
        <begin position="946"/>
        <end position="1052"/>
    </location>
</feature>
<proteinExistence type="inferred from homology"/>
<evidence type="ECO:0000256" key="11">
    <source>
        <dbReference type="ARBA" id="ARBA00023172"/>
    </source>
</evidence>
<reference evidence="20 21" key="1">
    <citation type="submission" date="2024-02" db="EMBL/GenBank/DDBJ databases">
        <authorList>
            <person name="Vignale AGUSTIN F."/>
            <person name="Sosa J E."/>
            <person name="Modenutti C."/>
        </authorList>
    </citation>
    <scope>NUCLEOTIDE SEQUENCE [LARGE SCALE GENOMIC DNA]</scope>
</reference>
<dbReference type="Proteomes" id="UP001642360">
    <property type="component" value="Unassembled WGS sequence"/>
</dbReference>
<dbReference type="GO" id="GO:0005634">
    <property type="term" value="C:nucleus"/>
    <property type="evidence" value="ECO:0007669"/>
    <property type="project" value="UniProtKB-SubCell"/>
</dbReference>
<dbReference type="PROSITE" id="PS50160">
    <property type="entry name" value="DNA_LIGASE_A3"/>
    <property type="match status" value="1"/>
</dbReference>
<dbReference type="PROSITE" id="PS00333">
    <property type="entry name" value="DNA_LIGASE_A2"/>
    <property type="match status" value="1"/>
</dbReference>
<dbReference type="InterPro" id="IPR000977">
    <property type="entry name" value="DNA_ligase_ATP-dep"/>
</dbReference>
<feature type="compositionally biased region" description="Basic residues" evidence="17">
    <location>
        <begin position="1114"/>
        <end position="1135"/>
    </location>
</feature>
<evidence type="ECO:0000256" key="8">
    <source>
        <dbReference type="ARBA" id="ARBA00022763"/>
    </source>
</evidence>
<dbReference type="SUPFAM" id="SSF56091">
    <property type="entry name" value="DNA ligase/mRNA capping enzyme, catalytic domain"/>
    <property type="match status" value="1"/>
</dbReference>
<dbReference type="Pfam" id="PF16589">
    <property type="entry name" value="BRCT_2"/>
    <property type="match status" value="1"/>
</dbReference>
<evidence type="ECO:0000256" key="2">
    <source>
        <dbReference type="ARBA" id="ARBA00004123"/>
    </source>
</evidence>
<dbReference type="GO" id="GO:0006281">
    <property type="term" value="P:DNA repair"/>
    <property type="evidence" value="ECO:0007669"/>
    <property type="project" value="UniProtKB-KW"/>
</dbReference>
<dbReference type="GO" id="GO:0006310">
    <property type="term" value="P:DNA recombination"/>
    <property type="evidence" value="ECO:0007669"/>
    <property type="project" value="UniProtKB-KW"/>
</dbReference>
<gene>
    <name evidence="20" type="ORF">ILEXP_LOCUS38846</name>
</gene>
<dbReference type="InterPro" id="IPR012308">
    <property type="entry name" value="DNA_ligase_ATP-dep_N"/>
</dbReference>
<keyword evidence="10" id="KW-0460">Magnesium</keyword>
<comment type="cofactor">
    <cofactor evidence="1">
        <name>Mg(2+)</name>
        <dbReference type="ChEBI" id="CHEBI:18420"/>
    </cofactor>
</comment>
<dbReference type="InterPro" id="IPR012310">
    <property type="entry name" value="DNA_ligase_ATP-dep_cent"/>
</dbReference>
<evidence type="ECO:0000256" key="16">
    <source>
        <dbReference type="RuleBase" id="RU004196"/>
    </source>
</evidence>
<evidence type="ECO:0000256" key="12">
    <source>
        <dbReference type="ARBA" id="ARBA00023204"/>
    </source>
</evidence>
<comment type="similarity">
    <text evidence="3 16">Belongs to the ATP-dependent DNA ligase family.</text>
</comment>
<keyword evidence="4 15" id="KW-0436">Ligase</keyword>
<evidence type="ECO:0000256" key="10">
    <source>
        <dbReference type="ARBA" id="ARBA00022842"/>
    </source>
</evidence>
<dbReference type="Gene3D" id="2.40.50.140">
    <property type="entry name" value="Nucleic acid-binding proteins"/>
    <property type="match status" value="2"/>
</dbReference>
<dbReference type="InterPro" id="IPR001357">
    <property type="entry name" value="BRCT_dom"/>
</dbReference>
<dbReference type="PROSITE" id="PS50172">
    <property type="entry name" value="BRCT"/>
    <property type="match status" value="2"/>
</dbReference>
<evidence type="ECO:0000256" key="15">
    <source>
        <dbReference type="RuleBase" id="RU000617"/>
    </source>
</evidence>
<dbReference type="PANTHER" id="PTHR45997">
    <property type="entry name" value="DNA LIGASE 4"/>
    <property type="match status" value="1"/>
</dbReference>
<evidence type="ECO:0000256" key="7">
    <source>
        <dbReference type="ARBA" id="ARBA00022741"/>
    </source>
</evidence>
<evidence type="ECO:0000256" key="3">
    <source>
        <dbReference type="ARBA" id="ARBA00007572"/>
    </source>
</evidence>
<feature type="region of interest" description="Disordered" evidence="17">
    <location>
        <begin position="1105"/>
        <end position="1135"/>
    </location>
</feature>
<dbReference type="PROSITE" id="PS00697">
    <property type="entry name" value="DNA_LIGASE_A1"/>
    <property type="match status" value="1"/>
</dbReference>
<dbReference type="PANTHER" id="PTHR45997:SF1">
    <property type="entry name" value="DNA LIGASE 4"/>
    <property type="match status" value="1"/>
</dbReference>
<feature type="domain" description="BRCT" evidence="19">
    <location>
        <begin position="795"/>
        <end position="883"/>
    </location>
</feature>
<evidence type="ECO:0000256" key="14">
    <source>
        <dbReference type="ARBA" id="ARBA00034003"/>
    </source>
</evidence>
<comment type="caution">
    <text evidence="20">The sequence shown here is derived from an EMBL/GenBank/DDBJ whole genome shotgun (WGS) entry which is preliminary data.</text>
</comment>
<comment type="catalytic activity">
    <reaction evidence="14 15">
        <text>ATP + (deoxyribonucleotide)n-3'-hydroxyl + 5'-phospho-(deoxyribonucleotide)m = (deoxyribonucleotide)n+m + AMP + diphosphate.</text>
        <dbReference type="EC" id="6.5.1.1"/>
    </reaction>
</comment>
<dbReference type="Gene3D" id="1.10.3260.10">
    <property type="entry name" value="DNA ligase, ATP-dependent, N-terminal domain"/>
    <property type="match status" value="1"/>
</dbReference>
<dbReference type="FunFam" id="3.40.50.10190:FF:000072">
    <property type="entry name" value="DNA ligase"/>
    <property type="match status" value="1"/>
</dbReference>
<dbReference type="NCBIfam" id="TIGR00574">
    <property type="entry name" value="dnl1"/>
    <property type="match status" value="1"/>
</dbReference>
<evidence type="ECO:0000256" key="1">
    <source>
        <dbReference type="ARBA" id="ARBA00001946"/>
    </source>
</evidence>
<dbReference type="FunFam" id="1.10.3260.10:FF:000005">
    <property type="entry name" value="DNA ligase"/>
    <property type="match status" value="1"/>
</dbReference>
<evidence type="ECO:0000256" key="13">
    <source>
        <dbReference type="ARBA" id="ARBA00023242"/>
    </source>
</evidence>
<evidence type="ECO:0000256" key="9">
    <source>
        <dbReference type="ARBA" id="ARBA00022840"/>
    </source>
</evidence>
<keyword evidence="5" id="KW-0479">Metal-binding</keyword>
<evidence type="ECO:0000256" key="5">
    <source>
        <dbReference type="ARBA" id="ARBA00022723"/>
    </source>
</evidence>
<evidence type="ECO:0000256" key="6">
    <source>
        <dbReference type="ARBA" id="ARBA00022737"/>
    </source>
</evidence>
<evidence type="ECO:0000259" key="19">
    <source>
        <dbReference type="PROSITE" id="PS50172"/>
    </source>
</evidence>
<keyword evidence="21" id="KW-1185">Reference proteome</keyword>
<keyword evidence="6" id="KW-0677">Repeat</keyword>
<dbReference type="CDD" id="cd17722">
    <property type="entry name" value="BRCT_DNA_ligase_IV_rpt1"/>
    <property type="match status" value="1"/>
</dbReference>
<comment type="subcellular location">
    <subcellularLocation>
        <location evidence="2">Nucleus</location>
    </subcellularLocation>
</comment>
<keyword evidence="13" id="KW-0539">Nucleus</keyword>
<dbReference type="InterPro" id="IPR029710">
    <property type="entry name" value="LIG4"/>
</dbReference>
<protein>
    <recommendedName>
        <fullName evidence="15">DNA ligase</fullName>
        <ecNumber evidence="15">6.5.1.1</ecNumber>
    </recommendedName>
</protein>
<dbReference type="Gene3D" id="3.30.470.30">
    <property type="entry name" value="DNA ligase/mRNA capping enzyme"/>
    <property type="match status" value="1"/>
</dbReference>
<evidence type="ECO:0000313" key="21">
    <source>
        <dbReference type="Proteomes" id="UP001642360"/>
    </source>
</evidence>
<accession>A0ABC8TIY5</accession>
<dbReference type="InterPro" id="IPR012340">
    <property type="entry name" value="NA-bd_OB-fold"/>
</dbReference>
<evidence type="ECO:0000256" key="4">
    <source>
        <dbReference type="ARBA" id="ARBA00022598"/>
    </source>
</evidence>
<evidence type="ECO:0000256" key="17">
    <source>
        <dbReference type="SAM" id="MobiDB-lite"/>
    </source>
</evidence>
<dbReference type="Pfam" id="PF01068">
    <property type="entry name" value="DNA_ligase_A_M"/>
    <property type="match status" value="1"/>
</dbReference>
<dbReference type="InterPro" id="IPR036599">
    <property type="entry name" value="DNA_ligase_N_sf"/>
</dbReference>
<dbReference type="GO" id="GO:0003910">
    <property type="term" value="F:DNA ligase (ATP) activity"/>
    <property type="evidence" value="ECO:0007669"/>
    <property type="project" value="UniProtKB-EC"/>
</dbReference>
<dbReference type="SMART" id="SM00292">
    <property type="entry name" value="BRCT"/>
    <property type="match status" value="2"/>
</dbReference>
<dbReference type="InterPro" id="IPR016059">
    <property type="entry name" value="DNA_ligase_ATP-dep_CS"/>
</dbReference>
<evidence type="ECO:0000313" key="20">
    <source>
        <dbReference type="EMBL" id="CAK9169402.1"/>
    </source>
</evidence>
<dbReference type="InterPro" id="IPR044125">
    <property type="entry name" value="Adenylation_DNA_ligase_IV"/>
</dbReference>
<evidence type="ECO:0000259" key="18">
    <source>
        <dbReference type="PROSITE" id="PS50160"/>
    </source>
</evidence>
<keyword evidence="7 15" id="KW-0547">Nucleotide-binding</keyword>
<sequence length="1327" mass="149710">MSSENEAQFSVMVSLFTWIQRSKSSAKKRSKFRKFLDTFCKPSDYFSAIRLILPGLDRERGTYGLKEHVLATCIIDALGMSRESDDAVRLINWRKGGAKTGVNAGNFSLVAGEVLHRRQGMTSGGLTIKEVNDLLDRLASSENRAEKTSVLSDLIKKTNAQEMKWIIMVILKDLKLGISEKSIFHEFHPDAEDLFNVTCDLKLVCEKLRDRSQRHKRQDIEVGKPVRPQLALRVGNAATAWKKLHGKEVVVECKFDGDRIQIHKNGIEIQYFSRNFHDHPEYEHGMSDIIMQNVLVDRCILDGEMLVWDTSMNCFAEFGSNQEIAKAAKEGLEGERQLCYVAFDILYAGDTSVIHQSLKERHELLHKVVRPIKGRLEILVPSGGLNAHRPSGEPCWSLIARSVDDVERFFKETIENRDEGIVLKDFGSKWEPSDRSGKWLKLKPEYIRAGSDLDALIIGGYYGSGRRGGEVAQFLLGLAECSASNTYPRRFISFCRVGTGLSDEELDSVVRFIPTLCCVTMVKECCPVGFVDVGFLATFDDGKPVGIVWLDFLYWSADGSQVAWSWELPRWMLGEGCRALRWGVGEKRGKKVGAEMFGYSIHFVQMGYKGYLDAGLFGGMYKFKGRIWKKAFIYVGDDGICQRCPPIRLARSRRVELLGMKNEHPKKAPPSFYQVTNNSKERPDVWVDSPEKSIILSITSDIRTISSEVFAAPYSLRFPRIDRVRYDKPWHECLDVQSFVELVHSSNGTTQRGADYGVVQHDKLKHMKASKRGEKKKVCVVPSHFMQTDVSHVKGETLIFSNMMFYFVNLPPGHSLDSLHKMVVENGGTFSMNLNNSVSHCVTAESKGIKFEAAKCRGDIIHYSWLFDCCSQKKLLPLQPKYFVFLSDSSKKKLQEEIDEFSDSYYCDLDTTDIKQLLSSIRRIEDSKTIDYYKQKFCPKDKWSHFYGCCIYFHLSKPSCSEWKVLLELELTRMKLEISMGGGKVSDNLSRATHLLVMSFPGFDVDFDAISNSFSAAEKHLLLSRRLHIVRSQWLEDSLEKGQKLLEETYSLKPSGLGDSIGECKRDLDLGDNSSFADVEKQIMSTARGNLGKRKAILDKPRIINSPMTDGRRIRGRPPSKGINKGKKGVSQARRTRTRIGTKLAILYENESDTNACSDENAVKESEMGGRNHESHGMAGKPCPGILEDEMVEDSDISQRGRHVGQEIADDIKRGECFDEVHRIGSGDGNIAQCSEKLGKLEMMVDPVHAVLLDMIPSFGMKKVESTVPVPEAEMPPPNMISSLETKKIERIDPVLEVEKPPLDLGPEPVKKRKVSYKDVAGVLLRD</sequence>
<dbReference type="SUPFAM" id="SSF117018">
    <property type="entry name" value="ATP-dependent DNA ligase DNA-binding domain"/>
    <property type="match status" value="1"/>
</dbReference>
<dbReference type="GO" id="GO:0046872">
    <property type="term" value="F:metal ion binding"/>
    <property type="evidence" value="ECO:0007669"/>
    <property type="project" value="UniProtKB-KW"/>
</dbReference>
<dbReference type="SUPFAM" id="SSF50249">
    <property type="entry name" value="Nucleic acid-binding proteins"/>
    <property type="match status" value="2"/>
</dbReference>
<dbReference type="GO" id="GO:0005524">
    <property type="term" value="F:ATP binding"/>
    <property type="evidence" value="ECO:0007669"/>
    <property type="project" value="UniProtKB-KW"/>
</dbReference>
<keyword evidence="11 15" id="KW-0233">DNA recombination</keyword>
<dbReference type="EC" id="6.5.1.1" evidence="15"/>
<dbReference type="EMBL" id="CAUOFW020005281">
    <property type="protein sequence ID" value="CAK9169402.1"/>
    <property type="molecule type" value="Genomic_DNA"/>
</dbReference>
<keyword evidence="8 15" id="KW-0227">DNA damage</keyword>
<dbReference type="InterPro" id="IPR036420">
    <property type="entry name" value="BRCT_dom_sf"/>
</dbReference>
<keyword evidence="12 15" id="KW-0234">DNA repair</keyword>